<dbReference type="EMBL" id="JASXSZ010000003">
    <property type="protein sequence ID" value="MDL9980076.1"/>
    <property type="molecule type" value="Genomic_DNA"/>
</dbReference>
<proteinExistence type="predicted"/>
<comment type="caution">
    <text evidence="1">The sequence shown here is derived from an EMBL/GenBank/DDBJ whole genome shotgun (WGS) entry which is preliminary data.</text>
</comment>
<evidence type="ECO:0000313" key="1">
    <source>
        <dbReference type="EMBL" id="MDL9980076.1"/>
    </source>
</evidence>
<keyword evidence="2" id="KW-1185">Reference proteome</keyword>
<dbReference type="Proteomes" id="UP001235064">
    <property type="component" value="Unassembled WGS sequence"/>
</dbReference>
<dbReference type="RefSeq" id="WP_286289007.1">
    <property type="nucleotide sequence ID" value="NZ_JASXSZ010000003.1"/>
</dbReference>
<evidence type="ECO:0000313" key="2">
    <source>
        <dbReference type="Proteomes" id="UP001235064"/>
    </source>
</evidence>
<accession>A0ABT7N039</accession>
<protein>
    <submittedName>
        <fullName evidence="1">Uncharacterized protein</fullName>
    </submittedName>
</protein>
<reference evidence="1 2" key="1">
    <citation type="submission" date="2023-06" db="EMBL/GenBank/DDBJ databases">
        <title>Microbacterium sp. nov., isolated from a waste landfill.</title>
        <authorList>
            <person name="Wen W."/>
        </authorList>
    </citation>
    <scope>NUCLEOTIDE SEQUENCE [LARGE SCALE GENOMIC DNA]</scope>
    <source>
        <strain evidence="1 2">ASV49</strain>
    </source>
</reference>
<organism evidence="1 2">
    <name type="scientific">Microbacterium candidum</name>
    <dbReference type="NCBI Taxonomy" id="3041922"/>
    <lineage>
        <taxon>Bacteria</taxon>
        <taxon>Bacillati</taxon>
        <taxon>Actinomycetota</taxon>
        <taxon>Actinomycetes</taxon>
        <taxon>Micrococcales</taxon>
        <taxon>Microbacteriaceae</taxon>
        <taxon>Microbacterium</taxon>
    </lineage>
</organism>
<gene>
    <name evidence="1" type="ORF">QSV35_12100</name>
</gene>
<name>A0ABT7N039_9MICO</name>
<sequence>MGRPDYEDSVAGDDSPGDYVFLIGDSTGTLTGSASGNLSTVLGALQENDNGTP</sequence>